<dbReference type="AlphaFoldDB" id="A0A377I504"/>
<evidence type="ECO:0000256" key="1">
    <source>
        <dbReference type="SAM" id="Phobius"/>
    </source>
</evidence>
<proteinExistence type="predicted"/>
<evidence type="ECO:0000313" key="3">
    <source>
        <dbReference type="Proteomes" id="UP000254465"/>
    </source>
</evidence>
<name>A0A377I504_AVIPA</name>
<organism evidence="2 3">
    <name type="scientific">Avibacterium paragallinarum</name>
    <name type="common">Haemophilus gallinarum</name>
    <dbReference type="NCBI Taxonomy" id="728"/>
    <lineage>
        <taxon>Bacteria</taxon>
        <taxon>Pseudomonadati</taxon>
        <taxon>Pseudomonadota</taxon>
        <taxon>Gammaproteobacteria</taxon>
        <taxon>Pasteurellales</taxon>
        <taxon>Pasteurellaceae</taxon>
        <taxon>Avibacterium</taxon>
    </lineage>
</organism>
<accession>A0A377I504</accession>
<dbReference type="Proteomes" id="UP000254465">
    <property type="component" value="Unassembled WGS sequence"/>
</dbReference>
<keyword evidence="1" id="KW-0472">Membrane</keyword>
<gene>
    <name evidence="2" type="ORF">NCTC11296_00143</name>
</gene>
<evidence type="ECO:0000313" key="2">
    <source>
        <dbReference type="EMBL" id="STO70263.1"/>
    </source>
</evidence>
<protein>
    <submittedName>
        <fullName evidence="2">Uncharacterized protein</fullName>
    </submittedName>
</protein>
<dbReference type="EMBL" id="UGHK01000001">
    <property type="protein sequence ID" value="STO70263.1"/>
    <property type="molecule type" value="Genomic_DNA"/>
</dbReference>
<sequence length="41" mass="4433">MKYLFSSVCMGASAYLLGIDNPWGFCFLALGLVTVLIASLF</sequence>
<keyword evidence="1" id="KW-0812">Transmembrane</keyword>
<feature type="transmembrane region" description="Helical" evidence="1">
    <location>
        <begin position="22"/>
        <end position="40"/>
    </location>
</feature>
<keyword evidence="1" id="KW-1133">Transmembrane helix</keyword>
<reference evidence="2 3" key="1">
    <citation type="submission" date="2018-06" db="EMBL/GenBank/DDBJ databases">
        <authorList>
            <consortium name="Pathogen Informatics"/>
            <person name="Doyle S."/>
        </authorList>
    </citation>
    <scope>NUCLEOTIDE SEQUENCE [LARGE SCALE GENOMIC DNA]</scope>
    <source>
        <strain evidence="2 3">NCTC11296</strain>
    </source>
</reference>